<dbReference type="CDD" id="cd01174">
    <property type="entry name" value="ribokinase"/>
    <property type="match status" value="1"/>
</dbReference>
<dbReference type="PANTHER" id="PTHR10584">
    <property type="entry name" value="SUGAR KINASE"/>
    <property type="match status" value="1"/>
</dbReference>
<comment type="pathway">
    <text evidence="12">Carbohydrate metabolism; D-ribose degradation; D-ribose 5-phosphate from beta-D-ribopyranose: step 2/2.</text>
</comment>
<dbReference type="InterPro" id="IPR011611">
    <property type="entry name" value="PfkB_dom"/>
</dbReference>
<feature type="binding site" evidence="12">
    <location>
        <begin position="56"/>
        <end position="60"/>
    </location>
    <ligand>
        <name>substrate</name>
    </ligand>
</feature>
<evidence type="ECO:0000256" key="4">
    <source>
        <dbReference type="ARBA" id="ARBA00022679"/>
    </source>
</evidence>
<comment type="cofactor">
    <cofactor evidence="12">
        <name>Mg(2+)</name>
        <dbReference type="ChEBI" id="CHEBI:18420"/>
    </cofactor>
    <text evidence="12">Requires a divalent cation, most likely magnesium in vivo, as an electrophilic catalyst to aid phosphoryl group transfer. It is the chelate of the metal and the nucleotide that is the actual substrate.</text>
</comment>
<comment type="function">
    <text evidence="12">Catalyzes the phosphorylation of ribose at O-5 in a reaction requiring ATP and magnesium. The resulting D-ribose-5-phosphate can then be used either for sythesis of nucleotides, histidine, and tryptophan, or as a component of the pentose phosphate pathway.</text>
</comment>
<organism evidence="14 15">
    <name type="scientific">Seinonella peptonophila</name>
    <dbReference type="NCBI Taxonomy" id="112248"/>
    <lineage>
        <taxon>Bacteria</taxon>
        <taxon>Bacillati</taxon>
        <taxon>Bacillota</taxon>
        <taxon>Bacilli</taxon>
        <taxon>Bacillales</taxon>
        <taxon>Thermoactinomycetaceae</taxon>
        <taxon>Seinonella</taxon>
    </lineage>
</organism>
<comment type="catalytic activity">
    <reaction evidence="12">
        <text>D-ribose + ATP = D-ribose 5-phosphate + ADP + H(+)</text>
        <dbReference type="Rhea" id="RHEA:13697"/>
        <dbReference type="ChEBI" id="CHEBI:15378"/>
        <dbReference type="ChEBI" id="CHEBI:30616"/>
        <dbReference type="ChEBI" id="CHEBI:47013"/>
        <dbReference type="ChEBI" id="CHEBI:78346"/>
        <dbReference type="ChEBI" id="CHEBI:456216"/>
        <dbReference type="EC" id="2.7.1.15"/>
    </reaction>
</comment>
<keyword evidence="6 12" id="KW-0547">Nucleotide-binding</keyword>
<name>A0A1M5A622_9BACL</name>
<dbReference type="PRINTS" id="PR00990">
    <property type="entry name" value="RIBOKINASE"/>
</dbReference>
<feature type="binding site" evidence="12">
    <location>
        <position position="293"/>
    </location>
    <ligand>
        <name>ATP</name>
        <dbReference type="ChEBI" id="CHEBI:30616"/>
    </ligand>
</feature>
<dbReference type="InterPro" id="IPR011877">
    <property type="entry name" value="Ribokinase"/>
</dbReference>
<evidence type="ECO:0000256" key="12">
    <source>
        <dbReference type="HAMAP-Rule" id="MF_01987"/>
    </source>
</evidence>
<feature type="binding site" evidence="12">
    <location>
        <begin position="236"/>
        <end position="241"/>
    </location>
    <ligand>
        <name>ATP</name>
        <dbReference type="ChEBI" id="CHEBI:30616"/>
    </ligand>
</feature>
<feature type="binding site" evidence="12">
    <location>
        <position position="299"/>
    </location>
    <ligand>
        <name>K(+)</name>
        <dbReference type="ChEBI" id="CHEBI:29103"/>
    </ligand>
</feature>
<reference evidence="14 15" key="1">
    <citation type="submission" date="2016-11" db="EMBL/GenBank/DDBJ databases">
        <authorList>
            <person name="Jaros S."/>
            <person name="Januszkiewicz K."/>
            <person name="Wedrychowicz H."/>
        </authorList>
    </citation>
    <scope>NUCLEOTIDE SEQUENCE [LARGE SCALE GENOMIC DNA]</scope>
    <source>
        <strain evidence="14 15">DSM 44666</strain>
    </source>
</reference>
<dbReference type="GO" id="GO:0046872">
    <property type="term" value="F:metal ion binding"/>
    <property type="evidence" value="ECO:0007669"/>
    <property type="project" value="UniProtKB-KW"/>
</dbReference>
<comment type="activity regulation">
    <text evidence="12">Activated by a monovalent cation that binds near, but not in, the active site. The most likely occupant of the site in vivo is potassium. Ion binding induces a conformational change that may alter substrate affinity.</text>
</comment>
<feature type="binding site" evidence="12">
    <location>
        <position position="304"/>
    </location>
    <ligand>
        <name>K(+)</name>
        <dbReference type="ChEBI" id="CHEBI:29103"/>
    </ligand>
</feature>
<dbReference type="HAMAP" id="MF_01987">
    <property type="entry name" value="Ribokinase"/>
    <property type="match status" value="1"/>
</dbReference>
<accession>A0A1M5A622</accession>
<dbReference type="EMBL" id="FQVL01000012">
    <property type="protein sequence ID" value="SHF25605.1"/>
    <property type="molecule type" value="Genomic_DNA"/>
</dbReference>
<dbReference type="GO" id="GO:0019303">
    <property type="term" value="P:D-ribose catabolic process"/>
    <property type="evidence" value="ECO:0007669"/>
    <property type="project" value="UniProtKB-UniRule"/>
</dbReference>
<evidence type="ECO:0000256" key="1">
    <source>
        <dbReference type="ARBA" id="ARBA00005380"/>
    </source>
</evidence>
<keyword evidence="12" id="KW-0963">Cytoplasm</keyword>
<dbReference type="GO" id="GO:0005829">
    <property type="term" value="C:cytosol"/>
    <property type="evidence" value="ECO:0007669"/>
    <property type="project" value="TreeGrafter"/>
</dbReference>
<feature type="binding site" evidence="12">
    <location>
        <position position="200"/>
    </location>
    <ligand>
        <name>ATP</name>
        <dbReference type="ChEBI" id="CHEBI:30616"/>
    </ligand>
</feature>
<feature type="domain" description="Carbohydrate kinase PfkB" evidence="13">
    <location>
        <begin position="20"/>
        <end position="311"/>
    </location>
</feature>
<feature type="binding site" evidence="12">
    <location>
        <position position="156"/>
    </location>
    <ligand>
        <name>substrate</name>
    </ligand>
</feature>
<comment type="subunit">
    <text evidence="12">Homodimer.</text>
</comment>
<gene>
    <name evidence="12" type="primary">rbsK</name>
    <name evidence="14" type="ORF">SAMN05444392_11230</name>
</gene>
<feature type="binding site" evidence="12">
    <location>
        <begin position="268"/>
        <end position="269"/>
    </location>
    <ligand>
        <name>ATP</name>
        <dbReference type="ChEBI" id="CHEBI:30616"/>
    </ligand>
</feature>
<evidence type="ECO:0000256" key="9">
    <source>
        <dbReference type="ARBA" id="ARBA00022842"/>
    </source>
</evidence>
<dbReference type="InterPro" id="IPR002173">
    <property type="entry name" value="Carboh/pur_kinase_PfkB_CS"/>
</dbReference>
<dbReference type="STRING" id="112248.SAMN05444392_11230"/>
<dbReference type="PROSITE" id="PS00584">
    <property type="entry name" value="PFKB_KINASES_2"/>
    <property type="match status" value="1"/>
</dbReference>
<keyword evidence="7 12" id="KW-0418">Kinase</keyword>
<evidence type="ECO:0000256" key="3">
    <source>
        <dbReference type="ARBA" id="ARBA00016943"/>
    </source>
</evidence>
<keyword evidence="8 12" id="KW-0067">ATP-binding</keyword>
<feature type="active site" description="Proton acceptor" evidence="12">
    <location>
        <position position="269"/>
    </location>
</feature>
<evidence type="ECO:0000313" key="15">
    <source>
        <dbReference type="Proteomes" id="UP000184476"/>
    </source>
</evidence>
<evidence type="ECO:0000256" key="11">
    <source>
        <dbReference type="ARBA" id="ARBA00023277"/>
    </source>
</evidence>
<evidence type="ECO:0000259" key="13">
    <source>
        <dbReference type="Pfam" id="PF00294"/>
    </source>
</evidence>
<dbReference type="InterPro" id="IPR029056">
    <property type="entry name" value="Ribokinase-like"/>
</dbReference>
<evidence type="ECO:0000256" key="8">
    <source>
        <dbReference type="ARBA" id="ARBA00022840"/>
    </source>
</evidence>
<protein>
    <recommendedName>
        <fullName evidence="3 12">Ribokinase</fullName>
        <shortName evidence="12">RK</shortName>
        <ecNumber evidence="2 12">2.7.1.15</ecNumber>
    </recommendedName>
</protein>
<dbReference type="NCBIfam" id="TIGR02152">
    <property type="entry name" value="D_ribokin_bact"/>
    <property type="match status" value="1"/>
</dbReference>
<keyword evidence="15" id="KW-1185">Reference proteome</keyword>
<evidence type="ECO:0000256" key="10">
    <source>
        <dbReference type="ARBA" id="ARBA00022958"/>
    </source>
</evidence>
<comment type="similarity">
    <text evidence="12">Belongs to the carbohydrate kinase PfkB family. Ribokinase subfamily.</text>
</comment>
<feature type="binding site" evidence="12">
    <location>
        <position position="265"/>
    </location>
    <ligand>
        <name>K(+)</name>
        <dbReference type="ChEBI" id="CHEBI:29103"/>
    </ligand>
</feature>
<dbReference type="AlphaFoldDB" id="A0A1M5A622"/>
<evidence type="ECO:0000313" key="14">
    <source>
        <dbReference type="EMBL" id="SHF25605.1"/>
    </source>
</evidence>
<evidence type="ECO:0000256" key="6">
    <source>
        <dbReference type="ARBA" id="ARBA00022741"/>
    </source>
</evidence>
<dbReference type="GO" id="GO:0005524">
    <property type="term" value="F:ATP binding"/>
    <property type="evidence" value="ECO:0007669"/>
    <property type="project" value="UniProtKB-UniRule"/>
</dbReference>
<sequence length="319" mass="34468">MNVVRQREVDYEMVEAKVPKIVVVGSLNMDIVVEAERAPVQGETILGERAHVIPGGKGANQAVAAARLEAETIMLGSVGKDDFGNQLIQSLQKEGINIDHLQTSSTHSTGIASILLSEHDNRIIVVPGANHQFKIDDEDVFRSVIASADLCLFQLEIPLSTVIRAVEIAKEENTEVILNPAPAQKLPDSLLQQIDYITPNQTELALLTNREKVDESDLFSAMEQLLTMGPKHVITTLGKDGVAYLTKNQVGKRISSHPVNVLDTTGAGDAFNAALAVAIAEGQEIDHAIRFANRVSALAVTKLGAQSGMPNRKEVDDFQ</sequence>
<feature type="binding site" evidence="12">
    <location>
        <position position="269"/>
    </location>
    <ligand>
        <name>substrate</name>
    </ligand>
</feature>
<dbReference type="Proteomes" id="UP000184476">
    <property type="component" value="Unassembled WGS sequence"/>
</dbReference>
<keyword evidence="4 12" id="KW-0808">Transferase</keyword>
<dbReference type="GO" id="GO:0004747">
    <property type="term" value="F:ribokinase activity"/>
    <property type="evidence" value="ECO:0007669"/>
    <property type="project" value="UniProtKB-UniRule"/>
</dbReference>
<proteinExistence type="inferred from homology"/>
<evidence type="ECO:0000256" key="5">
    <source>
        <dbReference type="ARBA" id="ARBA00022723"/>
    </source>
</evidence>
<dbReference type="EC" id="2.7.1.15" evidence="2 12"/>
<dbReference type="SUPFAM" id="SSF53613">
    <property type="entry name" value="Ribokinase-like"/>
    <property type="match status" value="1"/>
</dbReference>
<dbReference type="Gene3D" id="3.40.1190.20">
    <property type="match status" value="1"/>
</dbReference>
<keyword evidence="9 12" id="KW-0460">Magnesium</keyword>
<dbReference type="PANTHER" id="PTHR10584:SF166">
    <property type="entry name" value="RIBOKINASE"/>
    <property type="match status" value="1"/>
</dbReference>
<comment type="caution">
    <text evidence="12">Lacks conserved residue(s) required for the propagation of feature annotation.</text>
</comment>
<keyword evidence="5 12" id="KW-0479">Metal-binding</keyword>
<dbReference type="InterPro" id="IPR002139">
    <property type="entry name" value="Ribo/fructo_kinase"/>
</dbReference>
<feature type="binding site" evidence="12">
    <location>
        <begin position="28"/>
        <end position="30"/>
    </location>
    <ligand>
        <name>substrate</name>
    </ligand>
</feature>
<evidence type="ECO:0000256" key="7">
    <source>
        <dbReference type="ARBA" id="ARBA00022777"/>
    </source>
</evidence>
<comment type="similarity">
    <text evidence="1">Belongs to the carbohydrate kinase pfkB family.</text>
</comment>
<feature type="binding site" evidence="12">
    <location>
        <position position="263"/>
    </location>
    <ligand>
        <name>K(+)</name>
        <dbReference type="ChEBI" id="CHEBI:29103"/>
    </ligand>
</feature>
<keyword evidence="10 12" id="KW-0630">Potassium</keyword>
<dbReference type="UniPathway" id="UPA00916">
    <property type="reaction ID" value="UER00889"/>
</dbReference>
<evidence type="ECO:0000256" key="2">
    <source>
        <dbReference type="ARBA" id="ARBA00012035"/>
    </source>
</evidence>
<dbReference type="Pfam" id="PF00294">
    <property type="entry name" value="PfkB"/>
    <property type="match status" value="1"/>
</dbReference>
<feature type="binding site" evidence="12">
    <location>
        <position position="302"/>
    </location>
    <ligand>
        <name>K(+)</name>
        <dbReference type="ChEBI" id="CHEBI:29103"/>
    </ligand>
</feature>
<keyword evidence="11 12" id="KW-0119">Carbohydrate metabolism</keyword>
<comment type="subcellular location">
    <subcellularLocation>
        <location evidence="12">Cytoplasm</location>
    </subcellularLocation>
</comment>